<dbReference type="GO" id="GO:0031419">
    <property type="term" value="F:cobalamin binding"/>
    <property type="evidence" value="ECO:0007669"/>
    <property type="project" value="TreeGrafter"/>
</dbReference>
<dbReference type="Proteomes" id="UP000034749">
    <property type="component" value="Unassembled WGS sequence"/>
</dbReference>
<evidence type="ECO:0000256" key="1">
    <source>
        <dbReference type="SAM" id="Phobius"/>
    </source>
</evidence>
<feature type="transmembrane region" description="Helical" evidence="1">
    <location>
        <begin position="506"/>
        <end position="527"/>
    </location>
</feature>
<accession>A0A0G0WVP1</accession>
<dbReference type="Gene3D" id="1.50.10.20">
    <property type="match status" value="1"/>
</dbReference>
<evidence type="ECO:0000259" key="3">
    <source>
        <dbReference type="Pfam" id="PF14478"/>
    </source>
</evidence>
<dbReference type="Gene3D" id="2.170.130.30">
    <property type="match status" value="1"/>
</dbReference>
<dbReference type="GO" id="GO:0015889">
    <property type="term" value="P:cobalamin transport"/>
    <property type="evidence" value="ECO:0007669"/>
    <property type="project" value="TreeGrafter"/>
</dbReference>
<dbReference type="PANTHER" id="PTHR10559">
    <property type="entry name" value="TRANSCOBALAMIN-1/GASTRIC INTRINSIC FACTOR"/>
    <property type="match status" value="1"/>
</dbReference>
<evidence type="ECO:0000313" key="5">
    <source>
        <dbReference type="Proteomes" id="UP000034749"/>
    </source>
</evidence>
<sequence length="531" mass="57793">MKNIKIKFALLFLTIILFGIHTTAYATLDITADVDVPSSCNATDTDGVIHNYPQGNSYLAICVLETAIENDSISNVQLSNQFPSLGLFVTAINGIVADPNSQYWAIYQNGDFANSGVTSLSVIAGDIIMFQLHDFSDNNLGDQIILNIHSLVSDEIENNSGSGGSISLPIFNVSNAITYLASIQDSDGSFDGSSLYTDWASIALASGNISDTVKTNILNYMSIYNTVSSILTDNERHSMALLALGENPYSFNGVDYITPIVNSFDGVQFGDINLINDDIFALIPLSKAGYTIDDNIITKDIYFIISKQKPDGSFEESVDMTAATIQALKPFGKINGVFETIVKASNYFTSEQKNNGSWNNSVFSTSWAMQAMNILGGYWTKSSSTPADYLATQQVSDGAVLPISETTQNRIWATSYAIPAVLGKSWDTILHPVSKPVVVPSPEIFPVIENKNIPETETIPASIDINIQKQKSAQKILIEKPLIEYTVPVPNPIVLSATVEKSRIRIPMAVTILVTVFVGGILLFHFIKRLI</sequence>
<dbReference type="CDD" id="cd00688">
    <property type="entry name" value="ISOPREN_C2_like"/>
    <property type="match status" value="1"/>
</dbReference>
<gene>
    <name evidence="4" type="ORF">UU24_C0007G0014</name>
</gene>
<keyword evidence="2" id="KW-0732">Signal</keyword>
<protein>
    <recommendedName>
        <fullName evidence="3">Transcobalamin-like C-terminal domain-containing protein</fullName>
    </recommendedName>
</protein>
<dbReference type="EMBL" id="LBZW01000007">
    <property type="protein sequence ID" value="KKR79487.1"/>
    <property type="molecule type" value="Genomic_DNA"/>
</dbReference>
<dbReference type="InterPro" id="IPR027954">
    <property type="entry name" value="Transcobalamin-like_C"/>
</dbReference>
<dbReference type="Pfam" id="PF14478">
    <property type="entry name" value="DUF4430"/>
    <property type="match status" value="1"/>
</dbReference>
<feature type="chain" id="PRO_5002535178" description="Transcobalamin-like C-terminal domain-containing protein" evidence="2">
    <location>
        <begin position="27"/>
        <end position="531"/>
    </location>
</feature>
<dbReference type="PANTHER" id="PTHR10559:SF18">
    <property type="entry name" value="TRANSCOBALAMIN II"/>
    <property type="match status" value="1"/>
</dbReference>
<comment type="caution">
    <text evidence="4">The sequence shown here is derived from an EMBL/GenBank/DDBJ whole genome shotgun (WGS) entry which is preliminary data.</text>
</comment>
<keyword evidence="1" id="KW-0472">Membrane</keyword>
<dbReference type="SUPFAM" id="SSF48239">
    <property type="entry name" value="Terpenoid cyclases/Protein prenyltransferases"/>
    <property type="match status" value="1"/>
</dbReference>
<proteinExistence type="predicted"/>
<dbReference type="GO" id="GO:0005615">
    <property type="term" value="C:extracellular space"/>
    <property type="evidence" value="ECO:0007669"/>
    <property type="project" value="TreeGrafter"/>
</dbReference>
<dbReference type="InterPro" id="IPR008930">
    <property type="entry name" value="Terpenoid_cyclase/PrenylTrfase"/>
</dbReference>
<reference evidence="4 5" key="1">
    <citation type="journal article" date="2015" name="Nature">
        <title>rRNA introns, odd ribosomes, and small enigmatic genomes across a large radiation of phyla.</title>
        <authorList>
            <person name="Brown C.T."/>
            <person name="Hug L.A."/>
            <person name="Thomas B.C."/>
            <person name="Sharon I."/>
            <person name="Castelle C.J."/>
            <person name="Singh A."/>
            <person name="Wilkins M.J."/>
            <person name="Williams K.H."/>
            <person name="Banfield J.F."/>
        </authorList>
    </citation>
    <scope>NUCLEOTIDE SEQUENCE [LARGE SCALE GENOMIC DNA]</scope>
</reference>
<feature type="signal peptide" evidence="2">
    <location>
        <begin position="1"/>
        <end position="26"/>
    </location>
</feature>
<dbReference type="AlphaFoldDB" id="A0A0G0WVP1"/>
<feature type="domain" description="Transcobalamin-like C-terminal" evidence="3">
    <location>
        <begin position="80"/>
        <end position="133"/>
    </location>
</feature>
<keyword evidence="1" id="KW-0812">Transmembrane</keyword>
<organism evidence="4 5">
    <name type="scientific">Candidatus Nomurabacteria bacterium GW2011_GWA2_40_9</name>
    <dbReference type="NCBI Taxonomy" id="1618734"/>
    <lineage>
        <taxon>Bacteria</taxon>
        <taxon>Candidatus Nomuraibacteriota</taxon>
    </lineage>
</organism>
<keyword evidence="1" id="KW-1133">Transmembrane helix</keyword>
<evidence type="ECO:0000256" key="2">
    <source>
        <dbReference type="SAM" id="SignalP"/>
    </source>
</evidence>
<evidence type="ECO:0000313" key="4">
    <source>
        <dbReference type="EMBL" id="KKR79487.1"/>
    </source>
</evidence>
<dbReference type="InterPro" id="IPR051588">
    <property type="entry name" value="Cobalamin_Transport"/>
</dbReference>
<name>A0A0G0WVP1_9BACT</name>